<dbReference type="PANTHER" id="PTHR47787">
    <property type="entry name" value="CENTROMERE-BINDING PROTEIN 1"/>
    <property type="match status" value="1"/>
</dbReference>
<proteinExistence type="predicted"/>
<accession>A0A139ANR8</accession>
<dbReference type="OrthoDB" id="71302at2759"/>
<dbReference type="PANTHER" id="PTHR47787:SF1">
    <property type="entry name" value="CENTROMERE-BINDING PROTEIN 1"/>
    <property type="match status" value="1"/>
</dbReference>
<dbReference type="AlphaFoldDB" id="A0A139ANR8"/>
<keyword evidence="1" id="KW-0175">Coiled coil</keyword>
<reference evidence="4 5" key="1">
    <citation type="journal article" date="2015" name="Genome Biol. Evol.">
        <title>Phylogenomic analyses indicate that early fungi evolved digesting cell walls of algal ancestors of land plants.</title>
        <authorList>
            <person name="Chang Y."/>
            <person name="Wang S."/>
            <person name="Sekimoto S."/>
            <person name="Aerts A.L."/>
            <person name="Choi C."/>
            <person name="Clum A."/>
            <person name="LaButti K.M."/>
            <person name="Lindquist E.A."/>
            <person name="Yee Ngan C."/>
            <person name="Ohm R.A."/>
            <person name="Salamov A.A."/>
            <person name="Grigoriev I.V."/>
            <person name="Spatafora J.W."/>
            <person name="Berbee M.L."/>
        </authorList>
    </citation>
    <scope>NUCLEOTIDE SEQUENCE [LARGE SCALE GENOMIC DNA]</scope>
    <source>
        <strain evidence="4 5">JEL478</strain>
    </source>
</reference>
<dbReference type="Proteomes" id="UP000070544">
    <property type="component" value="Unassembled WGS sequence"/>
</dbReference>
<name>A0A139ANR8_GONPJ</name>
<dbReference type="PROSITE" id="PS50888">
    <property type="entry name" value="BHLH"/>
    <property type="match status" value="1"/>
</dbReference>
<dbReference type="SUPFAM" id="SSF47459">
    <property type="entry name" value="HLH, helix-loop-helix DNA-binding domain"/>
    <property type="match status" value="1"/>
</dbReference>
<evidence type="ECO:0000313" key="4">
    <source>
        <dbReference type="EMBL" id="KXS18399.1"/>
    </source>
</evidence>
<dbReference type="GO" id="GO:0003700">
    <property type="term" value="F:DNA-binding transcription factor activity"/>
    <property type="evidence" value="ECO:0007669"/>
    <property type="project" value="TreeGrafter"/>
</dbReference>
<dbReference type="GO" id="GO:0005634">
    <property type="term" value="C:nucleus"/>
    <property type="evidence" value="ECO:0007669"/>
    <property type="project" value="TreeGrafter"/>
</dbReference>
<evidence type="ECO:0000313" key="5">
    <source>
        <dbReference type="Proteomes" id="UP000070544"/>
    </source>
</evidence>
<dbReference type="Gene3D" id="4.10.280.10">
    <property type="entry name" value="Helix-loop-helix DNA-binding domain"/>
    <property type="match status" value="1"/>
</dbReference>
<keyword evidence="5" id="KW-1185">Reference proteome</keyword>
<feature type="domain" description="BHLH" evidence="3">
    <location>
        <begin position="84"/>
        <end position="133"/>
    </location>
</feature>
<organism evidence="4 5">
    <name type="scientific">Gonapodya prolifera (strain JEL478)</name>
    <name type="common">Monoblepharis prolifera</name>
    <dbReference type="NCBI Taxonomy" id="1344416"/>
    <lineage>
        <taxon>Eukaryota</taxon>
        <taxon>Fungi</taxon>
        <taxon>Fungi incertae sedis</taxon>
        <taxon>Chytridiomycota</taxon>
        <taxon>Chytridiomycota incertae sedis</taxon>
        <taxon>Monoblepharidomycetes</taxon>
        <taxon>Monoblepharidales</taxon>
        <taxon>Gonapodyaceae</taxon>
        <taxon>Gonapodya</taxon>
    </lineage>
</organism>
<feature type="coiled-coil region" evidence="1">
    <location>
        <begin position="141"/>
        <end position="196"/>
    </location>
</feature>
<dbReference type="STRING" id="1344416.A0A139ANR8"/>
<gene>
    <name evidence="4" type="ORF">M427DRAFT_109597</name>
</gene>
<dbReference type="SMART" id="SM00353">
    <property type="entry name" value="HLH"/>
    <property type="match status" value="1"/>
</dbReference>
<protein>
    <recommendedName>
        <fullName evidence="3">BHLH domain-containing protein</fullName>
    </recommendedName>
</protein>
<dbReference type="InterPro" id="IPR036638">
    <property type="entry name" value="HLH_DNA-bd_sf"/>
</dbReference>
<evidence type="ECO:0000259" key="3">
    <source>
        <dbReference type="PROSITE" id="PS50888"/>
    </source>
</evidence>
<dbReference type="EMBL" id="KQ965742">
    <property type="protein sequence ID" value="KXS18399.1"/>
    <property type="molecule type" value="Genomic_DNA"/>
</dbReference>
<sequence length="246" mass="27088">MSSRTKPSDGSEQATLGLFPISTSLAATLDSGLHAPVDLPVQVSVGALTAPNGSRATQLIPIVAADLDRALMVQDDADQFLERQKKVNHKEVERRRRMNINKGMDALAAVVPDAGDTAKSKLLQRAASYITELKQAHAVLLEKTALERLMLEQTINELTSQLDASRVELDDLRNKYDQLNDEHALYKQEVARLQGDIPEGDLGQEFADLTAHEDTYLEAVADDEDDLMQSHLKGVPEPSRKRQRGV</sequence>
<feature type="region of interest" description="Disordered" evidence="2">
    <location>
        <begin position="223"/>
        <end position="246"/>
    </location>
</feature>
<evidence type="ECO:0000256" key="2">
    <source>
        <dbReference type="SAM" id="MobiDB-lite"/>
    </source>
</evidence>
<dbReference type="GO" id="GO:0046983">
    <property type="term" value="F:protein dimerization activity"/>
    <property type="evidence" value="ECO:0007669"/>
    <property type="project" value="InterPro"/>
</dbReference>
<dbReference type="Pfam" id="PF00010">
    <property type="entry name" value="HLH"/>
    <property type="match status" value="1"/>
</dbReference>
<evidence type="ECO:0000256" key="1">
    <source>
        <dbReference type="SAM" id="Coils"/>
    </source>
</evidence>
<dbReference type="InterPro" id="IPR011598">
    <property type="entry name" value="bHLH_dom"/>
</dbReference>